<dbReference type="SUPFAM" id="SSF56574">
    <property type="entry name" value="Serpins"/>
    <property type="match status" value="1"/>
</dbReference>
<dbReference type="OrthoDB" id="9764871at2"/>
<evidence type="ECO:0000313" key="4">
    <source>
        <dbReference type="Proteomes" id="UP000176244"/>
    </source>
</evidence>
<dbReference type="PROSITE" id="PS00284">
    <property type="entry name" value="SERPIN"/>
    <property type="match status" value="1"/>
</dbReference>
<dbReference type="InterPro" id="IPR042178">
    <property type="entry name" value="Serpin_sf_1"/>
</dbReference>
<name>A0A1F2PJI9_9FIRM</name>
<sequence length="415" mass="46221">MKRKLLILMGVFGMAALLFMGSGCKKNEISKPSTEVLNSFDTSLVEKTNDFGFNLYKKLATEKKNSMISPVGISLAMEMAYNGATGETREAMAKALNIQGIDGDRLNENNQALLYFLTSTDPKLTLNIANSIWMREDFKFSEAFVKTVKQDYQADAQKLDFADPKSADVINKWVKDETQGNIDQIVTPPIDPETIMFLINAVYFKGAWSSPFEKDLTSDQSFTLADGQSVTVPTMYQTGSFDYLKTASFQALRLPYGENEQMAMVLFLPNEDSSLSDFQQQLNQDNWSNWMSLFEKKEGSLMLPKFTLEYENSLNQALTDLGMGVAFQPGKADFSGMAATDTAADIYISDVKHKTFVQVDEAGTEAAAVTSVEISVTSMPAYDFELKFDRPFFYVIQDSKTGAIVFMGTVFDPSK</sequence>
<dbReference type="CDD" id="cd19588">
    <property type="entry name" value="serpin_miropin-like"/>
    <property type="match status" value="1"/>
</dbReference>
<evidence type="ECO:0000259" key="2">
    <source>
        <dbReference type="SMART" id="SM00093"/>
    </source>
</evidence>
<dbReference type="AlphaFoldDB" id="A0A1F2PJI9"/>
<dbReference type="GO" id="GO:0004867">
    <property type="term" value="F:serine-type endopeptidase inhibitor activity"/>
    <property type="evidence" value="ECO:0007669"/>
    <property type="project" value="InterPro"/>
</dbReference>
<dbReference type="PANTHER" id="PTHR11461:SF211">
    <property type="entry name" value="GH10112P-RELATED"/>
    <property type="match status" value="1"/>
</dbReference>
<dbReference type="STRING" id="52694.ACWI_16800"/>
<dbReference type="Proteomes" id="UP000176244">
    <property type="component" value="Unassembled WGS sequence"/>
</dbReference>
<protein>
    <submittedName>
        <fullName evidence="3">Serine protease inhibitor</fullName>
    </submittedName>
</protein>
<dbReference type="InterPro" id="IPR000215">
    <property type="entry name" value="Serpin_fam"/>
</dbReference>
<feature type="domain" description="Serpin" evidence="2">
    <location>
        <begin position="53"/>
        <end position="413"/>
    </location>
</feature>
<dbReference type="Gene3D" id="2.30.39.10">
    <property type="entry name" value="Alpha-1-antitrypsin, domain 1"/>
    <property type="match status" value="1"/>
</dbReference>
<dbReference type="PROSITE" id="PS51257">
    <property type="entry name" value="PROKAR_LIPOPROTEIN"/>
    <property type="match status" value="1"/>
</dbReference>
<dbReference type="InterPro" id="IPR023795">
    <property type="entry name" value="Serpin_CS"/>
</dbReference>
<gene>
    <name evidence="3" type="ORF">ACWI_16800</name>
</gene>
<organism evidence="3 4">
    <name type="scientific">Acetobacterium wieringae</name>
    <dbReference type="NCBI Taxonomy" id="52694"/>
    <lineage>
        <taxon>Bacteria</taxon>
        <taxon>Bacillati</taxon>
        <taxon>Bacillota</taxon>
        <taxon>Clostridia</taxon>
        <taxon>Eubacteriales</taxon>
        <taxon>Eubacteriaceae</taxon>
        <taxon>Acetobacterium</taxon>
    </lineage>
</organism>
<dbReference type="EMBL" id="LKEU01000027">
    <property type="protein sequence ID" value="OFV71094.1"/>
    <property type="molecule type" value="Genomic_DNA"/>
</dbReference>
<dbReference type="InterPro" id="IPR036186">
    <property type="entry name" value="Serpin_sf"/>
</dbReference>
<dbReference type="InterPro" id="IPR042185">
    <property type="entry name" value="Serpin_sf_2"/>
</dbReference>
<dbReference type="Gene3D" id="3.30.497.10">
    <property type="entry name" value="Antithrombin, subunit I, domain 2"/>
    <property type="match status" value="1"/>
</dbReference>
<evidence type="ECO:0000313" key="3">
    <source>
        <dbReference type="EMBL" id="OFV71094.1"/>
    </source>
</evidence>
<dbReference type="GO" id="GO:0005615">
    <property type="term" value="C:extracellular space"/>
    <property type="evidence" value="ECO:0007669"/>
    <property type="project" value="InterPro"/>
</dbReference>
<dbReference type="PANTHER" id="PTHR11461">
    <property type="entry name" value="SERINE PROTEASE INHIBITOR, SERPIN"/>
    <property type="match status" value="1"/>
</dbReference>
<proteinExistence type="inferred from homology"/>
<comment type="similarity">
    <text evidence="1">Belongs to the serpin family.</text>
</comment>
<dbReference type="RefSeq" id="WP_084633581.1">
    <property type="nucleotide sequence ID" value="NZ_LKEU01000027.1"/>
</dbReference>
<reference evidence="3 4" key="1">
    <citation type="submission" date="2015-09" db="EMBL/GenBank/DDBJ databases">
        <title>Genome sequence of Acetobacterium wieringae DSM 1911.</title>
        <authorList>
            <person name="Poehlein A."/>
            <person name="Bengelsdorf F.R."/>
            <person name="Schiel-Bengelsdorf B."/>
            <person name="Duerre P."/>
            <person name="Daniel R."/>
        </authorList>
    </citation>
    <scope>NUCLEOTIDE SEQUENCE [LARGE SCALE GENOMIC DNA]</scope>
    <source>
        <strain evidence="3 4">DSM 1911</strain>
    </source>
</reference>
<dbReference type="InterPro" id="IPR023796">
    <property type="entry name" value="Serpin_dom"/>
</dbReference>
<accession>A0A1F2PJI9</accession>
<dbReference type="SMART" id="SM00093">
    <property type="entry name" value="SERPIN"/>
    <property type="match status" value="1"/>
</dbReference>
<evidence type="ECO:0000256" key="1">
    <source>
        <dbReference type="RuleBase" id="RU000411"/>
    </source>
</evidence>
<dbReference type="Pfam" id="PF00079">
    <property type="entry name" value="Serpin"/>
    <property type="match status" value="1"/>
</dbReference>
<comment type="caution">
    <text evidence="3">The sequence shown here is derived from an EMBL/GenBank/DDBJ whole genome shotgun (WGS) entry which is preliminary data.</text>
</comment>